<organism evidence="1 2">
    <name type="scientific">Aeromicrobium halocynthiae</name>
    <dbReference type="NCBI Taxonomy" id="560557"/>
    <lineage>
        <taxon>Bacteria</taxon>
        <taxon>Bacillati</taxon>
        <taxon>Actinomycetota</taxon>
        <taxon>Actinomycetes</taxon>
        <taxon>Propionibacteriales</taxon>
        <taxon>Nocardioidaceae</taxon>
        <taxon>Aeromicrobium</taxon>
    </lineage>
</organism>
<proteinExistence type="predicted"/>
<evidence type="ECO:0000313" key="2">
    <source>
        <dbReference type="Proteomes" id="UP001501480"/>
    </source>
</evidence>
<comment type="caution">
    <text evidence="1">The sequence shown here is derived from an EMBL/GenBank/DDBJ whole genome shotgun (WGS) entry which is preliminary data.</text>
</comment>
<sequence length="108" mass="11750">MLSAIFNNSAFADVAAAAHRLLAPGTGREQITTRMVASATGRSDSVVRPVMLRLVKAGLLQMEPKSENGRGAQYFTRTHSERWRALIDLVASVTQMPADLYEGSKDSE</sequence>
<evidence type="ECO:0008006" key="3">
    <source>
        <dbReference type="Google" id="ProtNLM"/>
    </source>
</evidence>
<dbReference type="Proteomes" id="UP001501480">
    <property type="component" value="Unassembled WGS sequence"/>
</dbReference>
<accession>A0ABN2W1S1</accession>
<protein>
    <recommendedName>
        <fullName evidence="3">Transcriptional regulator</fullName>
    </recommendedName>
</protein>
<evidence type="ECO:0000313" key="1">
    <source>
        <dbReference type="EMBL" id="GAA2080117.1"/>
    </source>
</evidence>
<reference evidence="1 2" key="1">
    <citation type="journal article" date="2019" name="Int. J. Syst. Evol. Microbiol.">
        <title>The Global Catalogue of Microorganisms (GCM) 10K type strain sequencing project: providing services to taxonomists for standard genome sequencing and annotation.</title>
        <authorList>
            <consortium name="The Broad Institute Genomics Platform"/>
            <consortium name="The Broad Institute Genome Sequencing Center for Infectious Disease"/>
            <person name="Wu L."/>
            <person name="Ma J."/>
        </authorList>
    </citation>
    <scope>NUCLEOTIDE SEQUENCE [LARGE SCALE GENOMIC DNA]</scope>
    <source>
        <strain evidence="1 2">JCM 15749</strain>
    </source>
</reference>
<gene>
    <name evidence="1" type="ORF">GCM10009821_20490</name>
</gene>
<dbReference type="EMBL" id="BAAAPY010000007">
    <property type="protein sequence ID" value="GAA2080117.1"/>
    <property type="molecule type" value="Genomic_DNA"/>
</dbReference>
<name>A0ABN2W1S1_9ACTN</name>
<keyword evidence="2" id="KW-1185">Reference proteome</keyword>